<organism evidence="1">
    <name type="scientific">marine metagenome</name>
    <dbReference type="NCBI Taxonomy" id="408172"/>
    <lineage>
        <taxon>unclassified sequences</taxon>
        <taxon>metagenomes</taxon>
        <taxon>ecological metagenomes</taxon>
    </lineage>
</organism>
<evidence type="ECO:0008006" key="2">
    <source>
        <dbReference type="Google" id="ProtNLM"/>
    </source>
</evidence>
<accession>A0A382UI87</accession>
<dbReference type="AlphaFoldDB" id="A0A382UI87"/>
<name>A0A382UI87_9ZZZZ</name>
<protein>
    <recommendedName>
        <fullName evidence="2">DUF1330 domain-containing protein</fullName>
    </recommendedName>
</protein>
<reference evidence="1" key="1">
    <citation type="submission" date="2018-05" db="EMBL/GenBank/DDBJ databases">
        <authorList>
            <person name="Lanie J.A."/>
            <person name="Ng W.-L."/>
            <person name="Kazmierczak K.M."/>
            <person name="Andrzejewski T.M."/>
            <person name="Davidsen T.M."/>
            <person name="Wayne K.J."/>
            <person name="Tettelin H."/>
            <person name="Glass J.I."/>
            <person name="Rusch D."/>
            <person name="Podicherti R."/>
            <person name="Tsui H.-C.T."/>
            <person name="Winkler M.E."/>
        </authorList>
    </citation>
    <scope>NUCLEOTIDE SEQUENCE</scope>
</reference>
<evidence type="ECO:0000313" key="1">
    <source>
        <dbReference type="EMBL" id="SVD33401.1"/>
    </source>
</evidence>
<proteinExistence type="predicted"/>
<sequence>LSNKMFHMLTCFDLKPKHSIEEFQKSLTHYTAHMHELDLVEGHSPIGLRQSDTILDTDDERKQKYFMIMHFRDREQSDNAVAYIKNLEEPSKSLHTNAYSKTQNLIFISWEDIE</sequence>
<dbReference type="EMBL" id="UINC01144098">
    <property type="protein sequence ID" value="SVD33401.1"/>
    <property type="molecule type" value="Genomic_DNA"/>
</dbReference>
<feature type="non-terminal residue" evidence="1">
    <location>
        <position position="1"/>
    </location>
</feature>
<gene>
    <name evidence="1" type="ORF">METZ01_LOCUS386255</name>
</gene>